<evidence type="ECO:0000256" key="4">
    <source>
        <dbReference type="ARBA" id="ARBA00022989"/>
    </source>
</evidence>
<keyword evidence="3 8" id="KW-0812">Transmembrane</keyword>
<evidence type="ECO:0000256" key="7">
    <source>
        <dbReference type="ARBA" id="ARBA00023180"/>
    </source>
</evidence>
<keyword evidence="5 8" id="KW-0472">Membrane</keyword>
<evidence type="ECO:0000256" key="1">
    <source>
        <dbReference type="ARBA" id="ARBA00004651"/>
    </source>
</evidence>
<protein>
    <submittedName>
        <fullName evidence="10">Uncharacterized protein</fullName>
    </submittedName>
</protein>
<dbReference type="PANTHER" id="PTHR42643">
    <property type="entry name" value="IONOTROPIC RECEPTOR 20A-RELATED"/>
    <property type="match status" value="1"/>
</dbReference>
<evidence type="ECO:0000313" key="10">
    <source>
        <dbReference type="EMBL" id="KAJ9576377.1"/>
    </source>
</evidence>
<gene>
    <name evidence="10" type="ORF">L9F63_006733</name>
</gene>
<comment type="caution">
    <text evidence="10">The sequence shown here is derived from an EMBL/GenBank/DDBJ whole genome shotgun (WGS) entry which is preliminary data.</text>
</comment>
<keyword evidence="7" id="KW-0325">Glycoprotein</keyword>
<evidence type="ECO:0000256" key="2">
    <source>
        <dbReference type="ARBA" id="ARBA00022475"/>
    </source>
</evidence>
<keyword evidence="4 8" id="KW-1133">Transmembrane helix</keyword>
<dbReference type="EMBL" id="JASPKZ010009795">
    <property type="protein sequence ID" value="KAJ9576377.1"/>
    <property type="molecule type" value="Genomic_DNA"/>
</dbReference>
<evidence type="ECO:0000256" key="9">
    <source>
        <dbReference type="SAM" id="SignalP"/>
    </source>
</evidence>
<accession>A0AAD7ZA29</accession>
<dbReference type="AlphaFoldDB" id="A0AAD7ZA29"/>
<reference evidence="10" key="1">
    <citation type="journal article" date="2023" name="IScience">
        <title>Live-bearing cockroach genome reveals convergent evolutionary mechanisms linked to viviparity in insects and beyond.</title>
        <authorList>
            <person name="Fouks B."/>
            <person name="Harrison M.C."/>
            <person name="Mikhailova A.A."/>
            <person name="Marchal E."/>
            <person name="English S."/>
            <person name="Carruthers M."/>
            <person name="Jennings E.C."/>
            <person name="Chiamaka E.L."/>
            <person name="Frigard R.A."/>
            <person name="Pippel M."/>
            <person name="Attardo G.M."/>
            <person name="Benoit J.B."/>
            <person name="Bornberg-Bauer E."/>
            <person name="Tobe S.S."/>
        </authorList>
    </citation>
    <scope>NUCLEOTIDE SEQUENCE</scope>
    <source>
        <strain evidence="10">Stay&amp;Tobe</strain>
    </source>
</reference>
<keyword evidence="9" id="KW-0732">Signal</keyword>
<evidence type="ECO:0000256" key="8">
    <source>
        <dbReference type="SAM" id="Phobius"/>
    </source>
</evidence>
<keyword evidence="6" id="KW-0675">Receptor</keyword>
<feature type="chain" id="PRO_5041987393" evidence="9">
    <location>
        <begin position="16"/>
        <end position="532"/>
    </location>
</feature>
<name>A0AAD7ZA29_DIPPU</name>
<dbReference type="Gene3D" id="1.10.287.70">
    <property type="match status" value="1"/>
</dbReference>
<dbReference type="Proteomes" id="UP001233999">
    <property type="component" value="Unassembled WGS sequence"/>
</dbReference>
<evidence type="ECO:0000256" key="3">
    <source>
        <dbReference type="ARBA" id="ARBA00022692"/>
    </source>
</evidence>
<dbReference type="PANTHER" id="PTHR42643:SF24">
    <property type="entry name" value="IONOTROPIC RECEPTOR 60A"/>
    <property type="match status" value="1"/>
</dbReference>
<dbReference type="GO" id="GO:0005886">
    <property type="term" value="C:plasma membrane"/>
    <property type="evidence" value="ECO:0007669"/>
    <property type="project" value="UniProtKB-SubCell"/>
</dbReference>
<feature type="transmembrane region" description="Helical" evidence="8">
    <location>
        <begin position="343"/>
        <end position="361"/>
    </location>
</feature>
<keyword evidence="11" id="KW-1185">Reference proteome</keyword>
<sequence length="532" mass="61935">MIVLLLLLNIKCIACILNIPFENSDLDEEISKSILEISRRYFSKSSHIFIQSLSMERNLTSVEKYNDTYLLSRMHNELEIPVILYKYNDYVTWKITKPLDAQALVIILPKTHIQIQIKLFLRFINKIWWDILYPRMYVSVVSPTVPTSDREAITATYHVLNSIWSKLREANAIYILPRAKRDDNSLVVCSWYPERQLQEICLKILYNFTVIISWMPEKSNFSQDEDIFPSKDIKDMGRCFLSVSLYNMPPYIIVTKQAAFGFLKEILVTLLNTNKINLIPHMKEIDDNKKCDICLPLPLLPNYYWKVRKFATYPLFVHSHSWYVPIIPILKWQSIIRIFSVEMWTMVAVTFLLGTITFWLLKGKNDPIKVFIDTLRTLLCFGIPQNFEGALSTIFFSLWLFFCLQINTAYQSGLIAFLAEPGTHQPITSIEELESSGFIKESSLLFENDSISFSADDYFLQKLPYCGNAAECFDRMIQHKKIAMYGSTMYTDMIMKYISSDKKRPEIASLKPAFSITPFSTCRLRTIANKKN</sequence>
<reference evidence="10" key="2">
    <citation type="submission" date="2023-05" db="EMBL/GenBank/DDBJ databases">
        <authorList>
            <person name="Fouks B."/>
        </authorList>
    </citation>
    <scope>NUCLEOTIDE SEQUENCE</scope>
    <source>
        <strain evidence="10">Stay&amp;Tobe</strain>
        <tissue evidence="10">Testes</tissue>
    </source>
</reference>
<evidence type="ECO:0000256" key="6">
    <source>
        <dbReference type="ARBA" id="ARBA00023170"/>
    </source>
</evidence>
<organism evidence="10 11">
    <name type="scientific">Diploptera punctata</name>
    <name type="common">Pacific beetle cockroach</name>
    <dbReference type="NCBI Taxonomy" id="6984"/>
    <lineage>
        <taxon>Eukaryota</taxon>
        <taxon>Metazoa</taxon>
        <taxon>Ecdysozoa</taxon>
        <taxon>Arthropoda</taxon>
        <taxon>Hexapoda</taxon>
        <taxon>Insecta</taxon>
        <taxon>Pterygota</taxon>
        <taxon>Neoptera</taxon>
        <taxon>Polyneoptera</taxon>
        <taxon>Dictyoptera</taxon>
        <taxon>Blattodea</taxon>
        <taxon>Blaberoidea</taxon>
        <taxon>Blaberidae</taxon>
        <taxon>Diplopterinae</taxon>
        <taxon>Diploptera</taxon>
    </lineage>
</organism>
<evidence type="ECO:0000313" key="11">
    <source>
        <dbReference type="Proteomes" id="UP001233999"/>
    </source>
</evidence>
<comment type="subcellular location">
    <subcellularLocation>
        <location evidence="1">Cell membrane</location>
        <topology evidence="1">Multi-pass membrane protein</topology>
    </subcellularLocation>
</comment>
<keyword evidence="2" id="KW-1003">Cell membrane</keyword>
<dbReference type="InterPro" id="IPR052192">
    <property type="entry name" value="Insect_Ionotropic_Sensory_Rcpt"/>
</dbReference>
<evidence type="ECO:0000256" key="5">
    <source>
        <dbReference type="ARBA" id="ARBA00023136"/>
    </source>
</evidence>
<feature type="signal peptide" evidence="9">
    <location>
        <begin position="1"/>
        <end position="15"/>
    </location>
</feature>
<proteinExistence type="predicted"/>